<organism evidence="3 4">
    <name type="scientific">Stenotrophobium rhamnosiphilum</name>
    <dbReference type="NCBI Taxonomy" id="2029166"/>
    <lineage>
        <taxon>Bacteria</taxon>
        <taxon>Pseudomonadati</taxon>
        <taxon>Pseudomonadota</taxon>
        <taxon>Gammaproteobacteria</taxon>
        <taxon>Nevskiales</taxon>
        <taxon>Nevskiaceae</taxon>
        <taxon>Stenotrophobium</taxon>
    </lineage>
</organism>
<dbReference type="AlphaFoldDB" id="A0A2T5MJA9"/>
<name>A0A2T5MJA9_9GAMM</name>
<dbReference type="GO" id="GO:0016787">
    <property type="term" value="F:hydrolase activity"/>
    <property type="evidence" value="ECO:0007669"/>
    <property type="project" value="UniProtKB-KW"/>
</dbReference>
<proteinExistence type="predicted"/>
<gene>
    <name evidence="3" type="ORF">CJD38_00645</name>
</gene>
<dbReference type="InterPro" id="IPR050300">
    <property type="entry name" value="GDXG_lipolytic_enzyme"/>
</dbReference>
<evidence type="ECO:0000313" key="3">
    <source>
        <dbReference type="EMBL" id="PTU32667.1"/>
    </source>
</evidence>
<accession>A0A2T5MJA9</accession>
<keyword evidence="1 3" id="KW-0378">Hydrolase</keyword>
<keyword evidence="4" id="KW-1185">Reference proteome</keyword>
<dbReference type="InterPro" id="IPR029058">
    <property type="entry name" value="AB_hydrolase_fold"/>
</dbReference>
<evidence type="ECO:0000313" key="4">
    <source>
        <dbReference type="Proteomes" id="UP000244248"/>
    </source>
</evidence>
<dbReference type="OrthoDB" id="9771666at2"/>
<dbReference type="PANTHER" id="PTHR48081:SF9">
    <property type="entry name" value="CARBOXYLESTERASE"/>
    <property type="match status" value="1"/>
</dbReference>
<protein>
    <submittedName>
        <fullName evidence="3">Alpha/beta hydrolase</fullName>
    </submittedName>
</protein>
<dbReference type="SUPFAM" id="SSF53474">
    <property type="entry name" value="alpha/beta-Hydrolases"/>
    <property type="match status" value="1"/>
</dbReference>
<evidence type="ECO:0000259" key="2">
    <source>
        <dbReference type="Pfam" id="PF20434"/>
    </source>
</evidence>
<dbReference type="Gene3D" id="3.40.50.1820">
    <property type="entry name" value="alpha/beta hydrolase"/>
    <property type="match status" value="1"/>
</dbReference>
<dbReference type="EMBL" id="QANS01000001">
    <property type="protein sequence ID" value="PTU32667.1"/>
    <property type="molecule type" value="Genomic_DNA"/>
</dbReference>
<evidence type="ECO:0000256" key="1">
    <source>
        <dbReference type="ARBA" id="ARBA00022801"/>
    </source>
</evidence>
<dbReference type="Pfam" id="PF20434">
    <property type="entry name" value="BD-FAE"/>
    <property type="match status" value="1"/>
</dbReference>
<sequence>MRKSFLWFVPLISALLLLSGCTGLGAINSLTSNEGYHVTSNLQYDRVTGEALDVYNFPQAQNAPVVVFFYGGRWTTGTKEEYKFVGQALTAQGFVVVIADYRKYPQVRFPAFVQDGAKAVKWTRENVQKFGGDPSKIFVMGHSSGAHIAAMLALNDSYLKAVGGNRSWLKGMIGLAGPYDFMPLTAPDMRDMFGPSDRYEQSQPILFVDGQNPPMLLLAAEDDEVVLIKNTRNLSRAVAKAGGPVETLTYPKVSCPAFNSHSCILATISTPLRKQSDVLAGISEFIKRRASGVGAVAPILPNAVQTIPENQAIPVNQAPLIVEDMPPVGEPTPVTP</sequence>
<dbReference type="RefSeq" id="WP_107938376.1">
    <property type="nucleotide sequence ID" value="NZ_QANS01000001.1"/>
</dbReference>
<reference evidence="3 4" key="1">
    <citation type="submission" date="2018-04" db="EMBL/GenBank/DDBJ databases">
        <title>Novel species isolated from glacier.</title>
        <authorList>
            <person name="Liu Q."/>
            <person name="Xin Y.-H."/>
        </authorList>
    </citation>
    <scope>NUCLEOTIDE SEQUENCE [LARGE SCALE GENOMIC DNA]</scope>
    <source>
        <strain evidence="3 4">GT1R17</strain>
    </source>
</reference>
<dbReference type="PANTHER" id="PTHR48081">
    <property type="entry name" value="AB HYDROLASE SUPERFAMILY PROTEIN C4A8.06C"/>
    <property type="match status" value="1"/>
</dbReference>
<dbReference type="InterPro" id="IPR049492">
    <property type="entry name" value="BD-FAE-like_dom"/>
</dbReference>
<dbReference type="InterPro" id="IPR019826">
    <property type="entry name" value="Carboxylesterase_B_AS"/>
</dbReference>
<dbReference type="PROSITE" id="PS00122">
    <property type="entry name" value="CARBOXYLESTERASE_B_1"/>
    <property type="match status" value="1"/>
</dbReference>
<comment type="caution">
    <text evidence="3">The sequence shown here is derived from an EMBL/GenBank/DDBJ whole genome shotgun (WGS) entry which is preliminary data.</text>
</comment>
<dbReference type="Proteomes" id="UP000244248">
    <property type="component" value="Unassembled WGS sequence"/>
</dbReference>
<dbReference type="PROSITE" id="PS51257">
    <property type="entry name" value="PROKAR_LIPOPROTEIN"/>
    <property type="match status" value="1"/>
</dbReference>
<feature type="domain" description="BD-FAE-like" evidence="2">
    <location>
        <begin position="52"/>
        <end position="236"/>
    </location>
</feature>